<keyword evidence="9" id="KW-0598">Phosphotransferase system</keyword>
<dbReference type="InterPro" id="IPR036095">
    <property type="entry name" value="PTS_EIIB-like_sf"/>
</dbReference>
<dbReference type="PROSITE" id="PS51104">
    <property type="entry name" value="PTS_EIIC_TYPE_2"/>
    <property type="match status" value="1"/>
</dbReference>
<dbReference type="GO" id="GO:0009401">
    <property type="term" value="P:phosphoenolpyruvate-dependent sugar phosphotransferase system"/>
    <property type="evidence" value="ECO:0007669"/>
    <property type="project" value="UniProtKB-KW"/>
</dbReference>
<feature type="transmembrane region" description="Helical" evidence="14">
    <location>
        <begin position="457"/>
        <end position="477"/>
    </location>
</feature>
<evidence type="ECO:0000256" key="7">
    <source>
        <dbReference type="ARBA" id="ARBA00022597"/>
    </source>
</evidence>
<dbReference type="CDD" id="cd05569">
    <property type="entry name" value="PTS_IIB_fructose"/>
    <property type="match status" value="1"/>
</dbReference>
<dbReference type="GO" id="GO:0022877">
    <property type="term" value="F:protein-N(PI)-phosphohistidine-fructose phosphotransferase system transporter activity"/>
    <property type="evidence" value="ECO:0007669"/>
    <property type="project" value="InterPro"/>
</dbReference>
<dbReference type="InterPro" id="IPR013014">
    <property type="entry name" value="PTS_EIIC_2"/>
</dbReference>
<dbReference type="InterPro" id="IPR003352">
    <property type="entry name" value="PTS_EIIC"/>
</dbReference>
<dbReference type="PANTHER" id="PTHR30505">
    <property type="entry name" value="FRUCTOSE-LIKE PERMEASE"/>
    <property type="match status" value="1"/>
</dbReference>
<keyword evidence="13 14" id="KW-0472">Membrane</keyword>
<evidence type="ECO:0000256" key="4">
    <source>
        <dbReference type="ARBA" id="ARBA00022448"/>
    </source>
</evidence>
<dbReference type="InterPro" id="IPR003353">
    <property type="entry name" value="PTS_IIB_fruc"/>
</dbReference>
<dbReference type="AlphaFoldDB" id="A0A3A5JUT6"/>
<feature type="transmembrane region" description="Helical" evidence="14">
    <location>
        <begin position="146"/>
        <end position="167"/>
    </location>
</feature>
<feature type="transmembrane region" description="Helical" evidence="14">
    <location>
        <begin position="417"/>
        <end position="437"/>
    </location>
</feature>
<evidence type="ECO:0000259" key="15">
    <source>
        <dbReference type="PROSITE" id="PS51099"/>
    </source>
</evidence>
<dbReference type="EMBL" id="QZWH01000039">
    <property type="protein sequence ID" value="RJT20420.1"/>
    <property type="molecule type" value="Genomic_DNA"/>
</dbReference>
<dbReference type="GO" id="GO:0016301">
    <property type="term" value="F:kinase activity"/>
    <property type="evidence" value="ECO:0007669"/>
    <property type="project" value="UniProtKB-KW"/>
</dbReference>
<protein>
    <recommendedName>
        <fullName evidence="3">protein-N(pi)-phosphohistidine--D-fructose phosphotransferase</fullName>
        <ecNumber evidence="3">2.7.1.202</ecNumber>
    </recommendedName>
</protein>
<dbReference type="PANTHER" id="PTHR30505:SF0">
    <property type="entry name" value="FRUCTOSE-LIKE PTS SYSTEM EIIBC COMPONENT-RELATED"/>
    <property type="match status" value="1"/>
</dbReference>
<evidence type="ECO:0000256" key="1">
    <source>
        <dbReference type="ARBA" id="ARBA00001401"/>
    </source>
</evidence>
<dbReference type="InterPro" id="IPR013011">
    <property type="entry name" value="PTS_EIIB_2"/>
</dbReference>
<dbReference type="GO" id="GO:0005886">
    <property type="term" value="C:plasma membrane"/>
    <property type="evidence" value="ECO:0007669"/>
    <property type="project" value="UniProtKB-SubCell"/>
</dbReference>
<dbReference type="NCBIfam" id="TIGR00829">
    <property type="entry name" value="FRU"/>
    <property type="match status" value="1"/>
</dbReference>
<feature type="transmembrane region" description="Helical" evidence="14">
    <location>
        <begin position="315"/>
        <end position="335"/>
    </location>
</feature>
<keyword evidence="11" id="KW-0418">Kinase</keyword>
<feature type="transmembrane region" description="Helical" evidence="14">
    <location>
        <begin position="242"/>
        <end position="261"/>
    </location>
</feature>
<evidence type="ECO:0000259" key="16">
    <source>
        <dbReference type="PROSITE" id="PS51104"/>
    </source>
</evidence>
<dbReference type="FunFam" id="3.40.50.2300:FF:000014">
    <property type="entry name" value="PTS system fructose-like transporter subunit IIB"/>
    <property type="match status" value="1"/>
</dbReference>
<evidence type="ECO:0000256" key="13">
    <source>
        <dbReference type="ARBA" id="ARBA00023136"/>
    </source>
</evidence>
<proteinExistence type="predicted"/>
<feature type="domain" description="PTS EIIB type-2" evidence="15">
    <location>
        <begin position="21"/>
        <end position="119"/>
    </location>
</feature>
<evidence type="ECO:0000256" key="3">
    <source>
        <dbReference type="ARBA" id="ARBA00012799"/>
    </source>
</evidence>
<dbReference type="Pfam" id="PF02302">
    <property type="entry name" value="PTS_IIB"/>
    <property type="match status" value="1"/>
</dbReference>
<keyword evidence="5" id="KW-1003">Cell membrane</keyword>
<evidence type="ECO:0000256" key="5">
    <source>
        <dbReference type="ARBA" id="ARBA00022475"/>
    </source>
</evidence>
<sequence length="499" mass="53211">MSSRYSIRPSPDRSEEHAMKLVAITNCPAGIAHTYMVAEALEQKARSLGYSIKVETQGANGVENRLLDNEIAAADYVILAIGRGLNEEDRARFAGKKVYELPISQALKNINQIFEQLPTHSKLFAADGGVKLGNQEVKQGSVMSHLMAGVSAALPFVIGGGILVAIANMLVQFGLPYQDMSKGAPSFSWVIESIGYLGFKFMIPIMGAYIAWSISDKPAFAPAFIVCYLANDKGLLGTQSGAGFLGAVVLGLAIGYFVRYFRKVKLGKALQPLLGSMLIPFVTLFVFGVLTYYVVGPFMASIMDGLLHFLNTIPPSMKLGAAFLVGAMLAFDMGGPINKTAWFFCFSLLEKHIYDWYAIVGVVALMPPMAAGIATFIAPKLFTQQEKDAAGSAIVVGATVATEPAIPYALAAPLPMITANTLSGGITGMLVIAFGIQRLAPGLGVFDPLIGLMSPVVPFYAVLAAGLALNITLIIVLKGAWLKHIARKLAAKQDVAHEL</sequence>
<comment type="catalytic activity">
    <reaction evidence="1">
        <text>D-fructose(out) + N(pros)-phospho-L-histidyl-[protein] = D-fructose 1-phosphate(in) + L-histidyl-[protein]</text>
        <dbReference type="Rhea" id="RHEA:49252"/>
        <dbReference type="Rhea" id="RHEA-COMP:9745"/>
        <dbReference type="Rhea" id="RHEA-COMP:9746"/>
        <dbReference type="ChEBI" id="CHEBI:29979"/>
        <dbReference type="ChEBI" id="CHEBI:37721"/>
        <dbReference type="ChEBI" id="CHEBI:58674"/>
        <dbReference type="ChEBI" id="CHEBI:64837"/>
        <dbReference type="EC" id="2.7.1.202"/>
    </reaction>
</comment>
<dbReference type="Gene3D" id="3.40.50.2300">
    <property type="match status" value="1"/>
</dbReference>
<feature type="transmembrane region" description="Helical" evidence="14">
    <location>
        <begin position="356"/>
        <end position="377"/>
    </location>
</feature>
<reference evidence="17 18" key="1">
    <citation type="submission" date="2018-09" db="EMBL/GenBank/DDBJ databases">
        <title>Draft genome sequence of Buttiauxella izardii CCUG 35510T.</title>
        <authorList>
            <person name="Salva-Serra F."/>
            <person name="Marathe N."/>
            <person name="Moore E."/>
            <person name="Stadler-Svensson L."/>
            <person name="Engstrom-Jakobsson H."/>
        </authorList>
    </citation>
    <scope>NUCLEOTIDE SEQUENCE [LARGE SCALE GENOMIC DNA]</scope>
    <source>
        <strain evidence="17 18">CCUG 35510</strain>
    </source>
</reference>
<dbReference type="NCBIfam" id="TIGR01427">
    <property type="entry name" value="PTS_IIC_fructo"/>
    <property type="match status" value="1"/>
</dbReference>
<dbReference type="InterPro" id="IPR003501">
    <property type="entry name" value="PTS_EIIB_2/3"/>
</dbReference>
<accession>A0A3A5JUT6</accession>
<dbReference type="SUPFAM" id="SSF52794">
    <property type="entry name" value="PTS system IIB component-like"/>
    <property type="match status" value="1"/>
</dbReference>
<dbReference type="GO" id="GO:0005351">
    <property type="term" value="F:carbohydrate:proton symporter activity"/>
    <property type="evidence" value="ECO:0007669"/>
    <property type="project" value="InterPro"/>
</dbReference>
<dbReference type="InterPro" id="IPR050864">
    <property type="entry name" value="Bacterial_PTS_Sugar_Transport"/>
</dbReference>
<dbReference type="Pfam" id="PF02378">
    <property type="entry name" value="PTS_EIIC"/>
    <property type="match status" value="1"/>
</dbReference>
<evidence type="ECO:0000256" key="12">
    <source>
        <dbReference type="ARBA" id="ARBA00022989"/>
    </source>
</evidence>
<feature type="domain" description="PTS EIIC type-2" evidence="16">
    <location>
        <begin position="142"/>
        <end position="489"/>
    </location>
</feature>
<keyword evidence="18" id="KW-1185">Reference proteome</keyword>
<dbReference type="Proteomes" id="UP000276295">
    <property type="component" value="Unassembled WGS sequence"/>
</dbReference>
<feature type="transmembrane region" description="Helical" evidence="14">
    <location>
        <begin position="187"/>
        <end position="212"/>
    </location>
</feature>
<evidence type="ECO:0000256" key="2">
    <source>
        <dbReference type="ARBA" id="ARBA00004429"/>
    </source>
</evidence>
<dbReference type="OrthoDB" id="9782569at2"/>
<dbReference type="InterPro" id="IPR006327">
    <property type="entry name" value="PTS_IIC_fruc"/>
</dbReference>
<name>A0A3A5JUT6_9ENTR</name>
<evidence type="ECO:0000256" key="9">
    <source>
        <dbReference type="ARBA" id="ARBA00022683"/>
    </source>
</evidence>
<keyword evidence="6" id="KW-0597">Phosphoprotein</keyword>
<keyword evidence="7" id="KW-0762">Sugar transport</keyword>
<evidence type="ECO:0000256" key="6">
    <source>
        <dbReference type="ARBA" id="ARBA00022553"/>
    </source>
</evidence>
<dbReference type="NCBIfam" id="NF008493">
    <property type="entry name" value="PRK11404.1"/>
    <property type="match status" value="1"/>
</dbReference>
<evidence type="ECO:0000256" key="8">
    <source>
        <dbReference type="ARBA" id="ARBA00022679"/>
    </source>
</evidence>
<keyword evidence="8" id="KW-0808">Transferase</keyword>
<comment type="subcellular location">
    <subcellularLocation>
        <location evidence="2">Cell inner membrane</location>
        <topology evidence="2">Multi-pass membrane protein</topology>
    </subcellularLocation>
</comment>
<keyword evidence="12 14" id="KW-1133">Transmembrane helix</keyword>
<dbReference type="PROSITE" id="PS51099">
    <property type="entry name" value="PTS_EIIB_TYPE_2"/>
    <property type="match status" value="1"/>
</dbReference>
<evidence type="ECO:0000313" key="17">
    <source>
        <dbReference type="EMBL" id="RJT20420.1"/>
    </source>
</evidence>
<evidence type="ECO:0000256" key="14">
    <source>
        <dbReference type="SAM" id="Phobius"/>
    </source>
</evidence>
<gene>
    <name evidence="17" type="ORF">D6029_16640</name>
</gene>
<feature type="transmembrane region" description="Helical" evidence="14">
    <location>
        <begin position="389"/>
        <end position="410"/>
    </location>
</feature>
<organism evidence="17 18">
    <name type="scientific">Buttiauxella izardii</name>
    <dbReference type="NCBI Taxonomy" id="82991"/>
    <lineage>
        <taxon>Bacteria</taxon>
        <taxon>Pseudomonadati</taxon>
        <taxon>Pseudomonadota</taxon>
        <taxon>Gammaproteobacteria</taxon>
        <taxon>Enterobacterales</taxon>
        <taxon>Enterobacteriaceae</taxon>
        <taxon>Buttiauxella</taxon>
    </lineage>
</organism>
<dbReference type="GO" id="GO:0090563">
    <property type="term" value="F:protein-phosphocysteine-sugar phosphotransferase activity"/>
    <property type="evidence" value="ECO:0007669"/>
    <property type="project" value="TreeGrafter"/>
</dbReference>
<keyword evidence="10 14" id="KW-0812">Transmembrane</keyword>
<evidence type="ECO:0000256" key="10">
    <source>
        <dbReference type="ARBA" id="ARBA00022692"/>
    </source>
</evidence>
<feature type="transmembrane region" description="Helical" evidence="14">
    <location>
        <begin position="273"/>
        <end position="295"/>
    </location>
</feature>
<evidence type="ECO:0000256" key="11">
    <source>
        <dbReference type="ARBA" id="ARBA00022777"/>
    </source>
</evidence>
<comment type="caution">
    <text evidence="17">The sequence shown here is derived from an EMBL/GenBank/DDBJ whole genome shotgun (WGS) entry which is preliminary data.</text>
</comment>
<evidence type="ECO:0000313" key="18">
    <source>
        <dbReference type="Proteomes" id="UP000276295"/>
    </source>
</evidence>
<dbReference type="EC" id="2.7.1.202" evidence="3"/>
<keyword evidence="4" id="KW-0813">Transport</keyword>